<accession>A0A4R4WA94</accession>
<dbReference type="Gene3D" id="3.30.559.30">
    <property type="entry name" value="Nonribosomal peptide synthetase, condensation domain"/>
    <property type="match status" value="2"/>
</dbReference>
<dbReference type="InterPro" id="IPR036736">
    <property type="entry name" value="ACP-like_sf"/>
</dbReference>
<dbReference type="InterPro" id="IPR020806">
    <property type="entry name" value="PKS_PP-bd"/>
</dbReference>
<dbReference type="NCBIfam" id="TIGR01733">
    <property type="entry name" value="AA-adenyl-dom"/>
    <property type="match status" value="2"/>
</dbReference>
<dbReference type="Proteomes" id="UP000294543">
    <property type="component" value="Unassembled WGS sequence"/>
</dbReference>
<evidence type="ECO:0000313" key="6">
    <source>
        <dbReference type="EMBL" id="TDD12175.1"/>
    </source>
</evidence>
<dbReference type="SMART" id="SM00823">
    <property type="entry name" value="PKS_PP"/>
    <property type="match status" value="2"/>
</dbReference>
<dbReference type="Pfam" id="PF00668">
    <property type="entry name" value="Condensation"/>
    <property type="match status" value="3"/>
</dbReference>
<dbReference type="SUPFAM" id="SSF47336">
    <property type="entry name" value="ACP-like"/>
    <property type="match status" value="2"/>
</dbReference>
<comment type="cofactor">
    <cofactor evidence="1">
        <name>pantetheine 4'-phosphate</name>
        <dbReference type="ChEBI" id="CHEBI:47942"/>
    </cofactor>
</comment>
<dbReference type="Gene3D" id="3.30.559.10">
    <property type="entry name" value="Chloramphenicol acetyltransferase-like domain"/>
    <property type="match status" value="2"/>
</dbReference>
<dbReference type="Pfam" id="PF13193">
    <property type="entry name" value="AMP-binding_C"/>
    <property type="match status" value="2"/>
</dbReference>
<dbReference type="CDD" id="cd19531">
    <property type="entry name" value="LCL_NRPS-like"/>
    <property type="match status" value="2"/>
</dbReference>
<dbReference type="SUPFAM" id="SSF52777">
    <property type="entry name" value="CoA-dependent acyltransferases"/>
    <property type="match status" value="4"/>
</dbReference>
<reference evidence="6 7" key="1">
    <citation type="submission" date="2019-03" db="EMBL/GenBank/DDBJ databases">
        <title>Draft genome sequences of novel Actinobacteria.</title>
        <authorList>
            <person name="Sahin N."/>
            <person name="Ay H."/>
            <person name="Saygin H."/>
        </authorList>
    </citation>
    <scope>NUCLEOTIDE SEQUENCE [LARGE SCALE GENOMIC DNA]</scope>
    <source>
        <strain evidence="6 7">KC712</strain>
    </source>
</reference>
<feature type="region of interest" description="Disordered" evidence="4">
    <location>
        <begin position="923"/>
        <end position="944"/>
    </location>
</feature>
<keyword evidence="3" id="KW-0597">Phosphoprotein</keyword>
<feature type="region of interest" description="Disordered" evidence="4">
    <location>
        <begin position="1562"/>
        <end position="1586"/>
    </location>
</feature>
<dbReference type="PANTHER" id="PTHR45527:SF1">
    <property type="entry name" value="FATTY ACID SYNTHASE"/>
    <property type="match status" value="1"/>
</dbReference>
<dbReference type="SUPFAM" id="SSF56801">
    <property type="entry name" value="Acetyl-CoA synthetase-like"/>
    <property type="match status" value="2"/>
</dbReference>
<evidence type="ECO:0000256" key="1">
    <source>
        <dbReference type="ARBA" id="ARBA00001957"/>
    </source>
</evidence>
<dbReference type="Gene3D" id="3.40.50.12780">
    <property type="entry name" value="N-terminal domain of ligase-like"/>
    <property type="match status" value="2"/>
</dbReference>
<dbReference type="FunFam" id="1.10.1200.10:FF:000005">
    <property type="entry name" value="Nonribosomal peptide synthetase 1"/>
    <property type="match status" value="1"/>
</dbReference>
<feature type="compositionally biased region" description="Basic and acidic residues" evidence="4">
    <location>
        <begin position="1562"/>
        <end position="1583"/>
    </location>
</feature>
<dbReference type="EMBL" id="SMKP01000205">
    <property type="protein sequence ID" value="TDD12175.1"/>
    <property type="molecule type" value="Genomic_DNA"/>
</dbReference>
<feature type="domain" description="Carrier" evidence="5">
    <location>
        <begin position="2037"/>
        <end position="2112"/>
    </location>
</feature>
<dbReference type="InterPro" id="IPR020845">
    <property type="entry name" value="AMP-binding_CS"/>
</dbReference>
<feature type="region of interest" description="Disordered" evidence="4">
    <location>
        <begin position="582"/>
        <end position="608"/>
    </location>
</feature>
<dbReference type="InterPro" id="IPR001242">
    <property type="entry name" value="Condensation_dom"/>
</dbReference>
<feature type="domain" description="Carrier" evidence="5">
    <location>
        <begin position="941"/>
        <end position="1015"/>
    </location>
</feature>
<evidence type="ECO:0000313" key="7">
    <source>
        <dbReference type="Proteomes" id="UP000294543"/>
    </source>
</evidence>
<dbReference type="Pfam" id="PF00550">
    <property type="entry name" value="PP-binding"/>
    <property type="match status" value="2"/>
</dbReference>
<keyword evidence="2" id="KW-0596">Phosphopantetheine</keyword>
<dbReference type="GO" id="GO:0044550">
    <property type="term" value="P:secondary metabolite biosynthetic process"/>
    <property type="evidence" value="ECO:0007669"/>
    <property type="project" value="TreeGrafter"/>
</dbReference>
<protein>
    <submittedName>
        <fullName evidence="6">Amino acid adenylation domain-containing protein</fullName>
    </submittedName>
</protein>
<dbReference type="Pfam" id="PF00501">
    <property type="entry name" value="AMP-binding"/>
    <property type="match status" value="2"/>
</dbReference>
<feature type="region of interest" description="Disordered" evidence="4">
    <location>
        <begin position="1652"/>
        <end position="1676"/>
    </location>
</feature>
<keyword evidence="7" id="KW-1185">Reference proteome</keyword>
<dbReference type="GO" id="GO:0008610">
    <property type="term" value="P:lipid biosynthetic process"/>
    <property type="evidence" value="ECO:0007669"/>
    <property type="project" value="UniProtKB-ARBA"/>
</dbReference>
<feature type="compositionally biased region" description="Basic and acidic residues" evidence="4">
    <location>
        <begin position="1661"/>
        <end position="1675"/>
    </location>
</feature>
<dbReference type="InterPro" id="IPR045851">
    <property type="entry name" value="AMP-bd_C_sf"/>
</dbReference>
<dbReference type="RefSeq" id="WP_132517431.1">
    <property type="nucleotide sequence ID" value="NZ_SMKP01000205.1"/>
</dbReference>
<dbReference type="GO" id="GO:0031177">
    <property type="term" value="F:phosphopantetheine binding"/>
    <property type="evidence" value="ECO:0007669"/>
    <property type="project" value="InterPro"/>
</dbReference>
<dbReference type="PROSITE" id="PS00012">
    <property type="entry name" value="PHOSPHOPANTETHEINE"/>
    <property type="match status" value="2"/>
</dbReference>
<dbReference type="OrthoDB" id="3802848at2"/>
<dbReference type="PANTHER" id="PTHR45527">
    <property type="entry name" value="NONRIBOSOMAL PEPTIDE SYNTHETASE"/>
    <property type="match status" value="1"/>
</dbReference>
<organism evidence="6 7">
    <name type="scientific">Nonomuraea diastatica</name>
    <dbReference type="NCBI Taxonomy" id="1848329"/>
    <lineage>
        <taxon>Bacteria</taxon>
        <taxon>Bacillati</taxon>
        <taxon>Actinomycetota</taxon>
        <taxon>Actinomycetes</taxon>
        <taxon>Streptosporangiales</taxon>
        <taxon>Streptosporangiaceae</taxon>
        <taxon>Nonomuraea</taxon>
    </lineage>
</organism>
<comment type="caution">
    <text evidence="6">The sequence shown here is derived from an EMBL/GenBank/DDBJ whole genome shotgun (WGS) entry which is preliminary data.</text>
</comment>
<evidence type="ECO:0000259" key="5">
    <source>
        <dbReference type="PROSITE" id="PS50075"/>
    </source>
</evidence>
<dbReference type="InterPro" id="IPR042099">
    <property type="entry name" value="ANL_N_sf"/>
</dbReference>
<dbReference type="InterPro" id="IPR023213">
    <property type="entry name" value="CAT-like_dom_sf"/>
</dbReference>
<dbReference type="PROSITE" id="PS50075">
    <property type="entry name" value="CARRIER"/>
    <property type="match status" value="2"/>
</dbReference>
<dbReference type="Gene3D" id="1.10.1200.10">
    <property type="entry name" value="ACP-like"/>
    <property type="match status" value="2"/>
</dbReference>
<dbReference type="InterPro" id="IPR000873">
    <property type="entry name" value="AMP-dep_synth/lig_dom"/>
</dbReference>
<evidence type="ECO:0000256" key="3">
    <source>
        <dbReference type="ARBA" id="ARBA00022553"/>
    </source>
</evidence>
<name>A0A4R4WA94_9ACTN</name>
<dbReference type="Gene3D" id="3.30.300.30">
    <property type="match status" value="2"/>
</dbReference>
<dbReference type="PROSITE" id="PS00455">
    <property type="entry name" value="AMP_BINDING"/>
    <property type="match status" value="2"/>
</dbReference>
<dbReference type="CDD" id="cd05930">
    <property type="entry name" value="A_NRPS"/>
    <property type="match status" value="2"/>
</dbReference>
<dbReference type="GO" id="GO:0043041">
    <property type="term" value="P:amino acid activation for nonribosomal peptide biosynthetic process"/>
    <property type="evidence" value="ECO:0007669"/>
    <property type="project" value="TreeGrafter"/>
</dbReference>
<dbReference type="InterPro" id="IPR025110">
    <property type="entry name" value="AMP-bd_C"/>
</dbReference>
<evidence type="ECO:0000256" key="2">
    <source>
        <dbReference type="ARBA" id="ARBA00022450"/>
    </source>
</evidence>
<dbReference type="InterPro" id="IPR006162">
    <property type="entry name" value="Ppantetheine_attach_site"/>
</dbReference>
<dbReference type="InterPro" id="IPR009081">
    <property type="entry name" value="PP-bd_ACP"/>
</dbReference>
<sequence length="2133" mass="225427">MISLGQERLWFLQRLDPADPAYRVVVVRRLRGPLDAGALTGAFADVAARHEALRTRFPEADGQPVAVVDPAGRVPVERIDLATPEQAEQLCENRANTPFDLGAAPPLRITLIRLADGDHVLCVVLHHVIGDGWSLNVLMDDLARCYAARAHGTPAALPELPVTYAGYAGAQRAADAGVGYWTGKLAGATPLDLPADRPRPARRGGKGGESHFDLDPALLGGLRRLARAGRCTLFMVLLAAYQALLARHAGQEDILVGTPTAGRVRPELEPMVGLFASTLVLRGDLSGDPPFTELLRRTRRTVLEAMAHGETPIERVLSALDIDRDLSRTPLFQTMFGLHNAAVGYGEAATFAGLESEPFPHGVPPAMVDLRVDLWPDGDGLHGAFVYSADLFDRASADRLAARFRTLLASVAGRPEARLSELDVLPAAERELVGGTWNDTALAVPGGTVVDLFLRQAQERPDAVAVECEREPTGDPGGEPDGERRTYADVAARARAVAGELRACGAGPGSVVAVCLPRTADLPGTLLGVMLAGAAYLPVDPALPVARVAGMVDRAGVRVALAGPSAPLPAHIRTLPLAAQGETAPGETRPGGAAPEAGPGSGAPAYVLHTSGSTGVPKGVAVPHSALVNLLAGMADLLESGPGDAWLGGTSLSFDIAGLELYLPLVTGGRLVLADDATARDGVALAGLVARSGVTHVQATPSGWSMLLAGGLDPAGLVALAGGEALPLALARRLRRRARRLFNMYGPTETTIWSTAWEVPESPERVSIGRPLANTTVQVLDRWGSPAPVGVPGELVIGGAGVALGYLRGPGEPPEPFEGGRYRTGDRVRWLGDGTLEFLGRDDGQVKVRGHRVEPGEVEATLLRHPRVREAAVVARDDTLVAYVAPGAPGDLLERAAEWLPAYMVPSAVVALDALPLTPNGKVDRRALPAPSRPAAGRGGRPATARERQVARIFAEVLGTGGLGAGDDFFALGGHSLLATRVIARLAAAGTPAPLRALFAHPTVAGFAATLDGQQDAPGRPLLPRPAGTLPPLSPAQERLWFLHRLDPGDASYNMYIVRRLQGPLDEEALRRALTGLVTRHESLRTRFPEVDGRPVAVVERPAPARVERLGARDEGEARALVAARTNAPLDLGAAPPLRVSLIRLGPADHVLCVVLHHIVADGWSITIFLDDLAALYEAALHEAALHKRARHEAAPCEAAQDTGASGPPELPALAVQYGDVALWQREQDSGEALEYWRAQLADPPALDLPTDQPHGAEPSRGGVHLLDVPGDLLAALEATARRHQVTLFMVLLAAYQLLLSRHTGQEDVLVGSPTAGRSRVELEPLVGYLSTTLVLRGDLSGDPTLEELLARTRGTVLDAMAHQDVPFERLLAELDVERDITRKPMFQTMFTLNGQTAGLAGRDGARERLGDLRMSFFDDGYRQAKFDLTVEAWRAPGRLRVAFGYDAGLFDATTVAGLAARFEVLLRGVADAGNRHAPLSRLPVLTAADEALIETASGPPPDWAAAGGDGPDPAARVPELIAQAVAAYPDRVAVSCGRDTVTYAELERRVARLSGQLSGKLARESARETAREPAGETARETAGESVGRDAAGVVGLRMAGGSVDAVVAMLAIWRAGAAYLPLDPAYPEKRLRSMASVASLVVTDGLVIEGGPARGPHAGRAHEHSTGPAHEHSDGAAYGHCDGAAYVLYTSGSTGAPKGVVVEHAELAERVRWMRAVYGLRPGDRVVQMAALSFDTHAEEIYPALAAGATVELLPGGGAALPELLARRPDITVLDLPTAYFHHLVGMIDEVAWPERLRLVILGGEQVRAGAVERWRERFGDRVRLVNTYGPTETTIIATAAELRGGDPRPPIGRPVRATTVKVLDAHGSPVPPGAPGELHVGGPGVARGYLGGYDPRFATGRGGRVFRTGDRVRLRRDGQLEFLGRLDDQVKVRGFRIEPGEIEHCLLGHPDVRQAAVLARDGDLIAYVVLGASGDSPTAPKPIAPEPAEYVARRLPPHLVPTHWVVLDALPLTRNGKLDRRALPLPGPAEGGDVPPRADAEELVADVWAEVLGAGKIGAFDDFFALGGHSLLAIRVAARLRSLAGVDLPIRTLFERRTVAALAVAVEEALAAEVAVLSDEQARSLLDREGP</sequence>
<feature type="compositionally biased region" description="Low complexity" evidence="4">
    <location>
        <begin position="583"/>
        <end position="605"/>
    </location>
</feature>
<proteinExistence type="predicted"/>
<dbReference type="InterPro" id="IPR010071">
    <property type="entry name" value="AA_adenyl_dom"/>
</dbReference>
<evidence type="ECO:0000256" key="4">
    <source>
        <dbReference type="SAM" id="MobiDB-lite"/>
    </source>
</evidence>
<dbReference type="GO" id="GO:0005737">
    <property type="term" value="C:cytoplasm"/>
    <property type="evidence" value="ECO:0007669"/>
    <property type="project" value="TreeGrafter"/>
</dbReference>
<dbReference type="GO" id="GO:0003824">
    <property type="term" value="F:catalytic activity"/>
    <property type="evidence" value="ECO:0007669"/>
    <property type="project" value="InterPro"/>
</dbReference>
<dbReference type="Gene3D" id="3.40.50.980">
    <property type="match status" value="1"/>
</dbReference>
<gene>
    <name evidence="6" type="ORF">E1294_44075</name>
</gene>